<proteinExistence type="predicted"/>
<reference evidence="1 2" key="1">
    <citation type="journal article" date="2018" name="Nat. Ecol. Evol.">
        <title>Pezizomycetes genomes reveal the molecular basis of ectomycorrhizal truffle lifestyle.</title>
        <authorList>
            <person name="Murat C."/>
            <person name="Payen T."/>
            <person name="Noel B."/>
            <person name="Kuo A."/>
            <person name="Morin E."/>
            <person name="Chen J."/>
            <person name="Kohler A."/>
            <person name="Krizsan K."/>
            <person name="Balestrini R."/>
            <person name="Da Silva C."/>
            <person name="Montanini B."/>
            <person name="Hainaut M."/>
            <person name="Levati E."/>
            <person name="Barry K.W."/>
            <person name="Belfiori B."/>
            <person name="Cichocki N."/>
            <person name="Clum A."/>
            <person name="Dockter R.B."/>
            <person name="Fauchery L."/>
            <person name="Guy J."/>
            <person name="Iotti M."/>
            <person name="Le Tacon F."/>
            <person name="Lindquist E.A."/>
            <person name="Lipzen A."/>
            <person name="Malagnac F."/>
            <person name="Mello A."/>
            <person name="Molinier V."/>
            <person name="Miyauchi S."/>
            <person name="Poulain J."/>
            <person name="Riccioni C."/>
            <person name="Rubini A."/>
            <person name="Sitrit Y."/>
            <person name="Splivallo R."/>
            <person name="Traeger S."/>
            <person name="Wang M."/>
            <person name="Zifcakova L."/>
            <person name="Wipf D."/>
            <person name="Zambonelli A."/>
            <person name="Paolocci F."/>
            <person name="Nowrousian M."/>
            <person name="Ottonello S."/>
            <person name="Baldrian P."/>
            <person name="Spatafora J.W."/>
            <person name="Henrissat B."/>
            <person name="Nagy L.G."/>
            <person name="Aury J.M."/>
            <person name="Wincker P."/>
            <person name="Grigoriev I.V."/>
            <person name="Bonfante P."/>
            <person name="Martin F.M."/>
        </authorList>
    </citation>
    <scope>NUCLEOTIDE SEQUENCE [LARGE SCALE GENOMIC DNA]</scope>
    <source>
        <strain evidence="1 2">ATCC MYA-4762</strain>
    </source>
</reference>
<accession>A0A3N4M4A5</accession>
<evidence type="ECO:0000313" key="2">
    <source>
        <dbReference type="Proteomes" id="UP000267821"/>
    </source>
</evidence>
<evidence type="ECO:0000313" key="1">
    <source>
        <dbReference type="EMBL" id="RPB28818.1"/>
    </source>
</evidence>
<organism evidence="1 2">
    <name type="scientific">Terfezia boudieri ATCC MYA-4762</name>
    <dbReference type="NCBI Taxonomy" id="1051890"/>
    <lineage>
        <taxon>Eukaryota</taxon>
        <taxon>Fungi</taxon>
        <taxon>Dikarya</taxon>
        <taxon>Ascomycota</taxon>
        <taxon>Pezizomycotina</taxon>
        <taxon>Pezizomycetes</taxon>
        <taxon>Pezizales</taxon>
        <taxon>Pezizaceae</taxon>
        <taxon>Terfezia</taxon>
    </lineage>
</organism>
<protein>
    <submittedName>
        <fullName evidence="1">Uncharacterized protein</fullName>
    </submittedName>
</protein>
<dbReference type="Proteomes" id="UP000267821">
    <property type="component" value="Unassembled WGS sequence"/>
</dbReference>
<name>A0A3N4M4A5_9PEZI</name>
<gene>
    <name evidence="1" type="ORF">L211DRAFT_832697</name>
</gene>
<feature type="non-terminal residue" evidence="1">
    <location>
        <position position="107"/>
    </location>
</feature>
<dbReference type="AlphaFoldDB" id="A0A3N4M4A5"/>
<sequence length="107" mass="11908">MSSDNQYLKLSCSQSWYLAVAENLAVSESIVAVLHKQVQQREKLEVALMKELTNIQANGVLGLEKLEKLLAQEGECGKDLVEAVGNILERLDGEIKDFTEKMEKDVA</sequence>
<dbReference type="EMBL" id="ML121528">
    <property type="protein sequence ID" value="RPB28818.1"/>
    <property type="molecule type" value="Genomic_DNA"/>
</dbReference>
<keyword evidence="2" id="KW-1185">Reference proteome</keyword>
<dbReference type="InParanoid" id="A0A3N4M4A5"/>